<name>A0A1J1HV36_9DIPT</name>
<gene>
    <name evidence="17" type="primary">similar to Regucalcin</name>
    <name evidence="17" type="ORF">CLUMA_CG004903</name>
</gene>
<dbReference type="OrthoDB" id="423498at2759"/>
<dbReference type="PANTHER" id="PTHR10907">
    <property type="entry name" value="REGUCALCIN"/>
    <property type="match status" value="1"/>
</dbReference>
<keyword evidence="10 15" id="KW-0479">Metal-binding</keyword>
<feature type="binding site" evidence="15">
    <location>
        <position position="223"/>
    </location>
    <ligand>
        <name>a divalent metal cation</name>
        <dbReference type="ChEBI" id="CHEBI:60240"/>
    </ligand>
</feature>
<organism evidence="17 18">
    <name type="scientific">Clunio marinus</name>
    <dbReference type="NCBI Taxonomy" id="568069"/>
    <lineage>
        <taxon>Eukaryota</taxon>
        <taxon>Metazoa</taxon>
        <taxon>Ecdysozoa</taxon>
        <taxon>Arthropoda</taxon>
        <taxon>Hexapoda</taxon>
        <taxon>Insecta</taxon>
        <taxon>Pterygota</taxon>
        <taxon>Neoptera</taxon>
        <taxon>Endopterygota</taxon>
        <taxon>Diptera</taxon>
        <taxon>Nematocera</taxon>
        <taxon>Chironomoidea</taxon>
        <taxon>Chironomidae</taxon>
        <taxon>Clunio</taxon>
    </lineage>
</organism>
<keyword evidence="15" id="KW-0862">Zinc</keyword>
<evidence type="ECO:0000256" key="9">
    <source>
        <dbReference type="ARBA" id="ARBA00022490"/>
    </source>
</evidence>
<dbReference type="InterPro" id="IPR011042">
    <property type="entry name" value="6-blade_b-propeller_TolB-like"/>
</dbReference>
<feature type="binding site" evidence="15">
    <location>
        <position position="135"/>
    </location>
    <ligand>
        <name>substrate</name>
    </ligand>
</feature>
<dbReference type="FunFam" id="2.120.10.30:FF:000027">
    <property type="entry name" value="Regucalcin homologue"/>
    <property type="match status" value="1"/>
</dbReference>
<evidence type="ECO:0000256" key="2">
    <source>
        <dbReference type="ARBA" id="ARBA00001913"/>
    </source>
</evidence>
<evidence type="ECO:0000256" key="3">
    <source>
        <dbReference type="ARBA" id="ARBA00001936"/>
    </source>
</evidence>
<sequence length="314" mass="34831">MSQADMKIEELTNEAQRGELLEGPHWDVERQSLYYVDIVAPAIFRYDYKNGEIYRATIKDNNAAIGFFIPVEGTTDEFVIGANREVLLIKWDGKSSQASISKVLVEVDKAFSGNRCNDGKVDPSGVLFFGTMGDESKYDLSKTRVGSFYRFKDSTTGAFELKNEIGISNGLTWDETNKKFFYIDSVTRDVKVYDYNQTTSEISNESILIDFSKSHSGSSFAPDGMTIDENGIIYVATWNGSRIIVINPITKKIIQEIPMPTAQVTSLAFGGPNFDILFVTTAGKPKPKLPPAGGLFKITGLGVKGLPMKSFKHY</sequence>
<dbReference type="InterPro" id="IPR013658">
    <property type="entry name" value="SGL"/>
</dbReference>
<dbReference type="GO" id="GO:0005737">
    <property type="term" value="C:cytoplasm"/>
    <property type="evidence" value="ECO:0007669"/>
    <property type="project" value="UniProtKB-SubCell"/>
</dbReference>
<evidence type="ECO:0000256" key="7">
    <source>
        <dbReference type="ARBA" id="ARBA00013227"/>
    </source>
</evidence>
<evidence type="ECO:0000256" key="8">
    <source>
        <dbReference type="ARBA" id="ARBA00016808"/>
    </source>
</evidence>
<evidence type="ECO:0000256" key="14">
    <source>
        <dbReference type="PIRSR" id="PIRSR605511-1"/>
    </source>
</evidence>
<dbReference type="GO" id="GO:0005509">
    <property type="term" value="F:calcium ion binding"/>
    <property type="evidence" value="ECO:0007669"/>
    <property type="project" value="TreeGrafter"/>
</dbReference>
<comment type="subcellular location">
    <subcellularLocation>
        <location evidence="5">Cytoplasm</location>
    </subcellularLocation>
</comment>
<dbReference type="STRING" id="568069.A0A1J1HV36"/>
<evidence type="ECO:0000256" key="1">
    <source>
        <dbReference type="ARBA" id="ARBA00001589"/>
    </source>
</evidence>
<dbReference type="GO" id="GO:0004341">
    <property type="term" value="F:gluconolactonase activity"/>
    <property type="evidence" value="ECO:0007669"/>
    <property type="project" value="UniProtKB-EC"/>
</dbReference>
<keyword evidence="11" id="KW-0378">Hydrolase</keyword>
<dbReference type="PANTHER" id="PTHR10907:SF66">
    <property type="entry name" value="MIP34848P1-RELATED"/>
    <property type="match status" value="1"/>
</dbReference>
<feature type="domain" description="SMP-30/Gluconolactonase/LRE-like region" evidence="16">
    <location>
        <begin position="22"/>
        <end position="282"/>
    </location>
</feature>
<comment type="catalytic activity">
    <reaction evidence="1">
        <text>D-glucono-1,5-lactone + H2O = D-gluconate + H(+)</text>
        <dbReference type="Rhea" id="RHEA:10440"/>
        <dbReference type="ChEBI" id="CHEBI:15377"/>
        <dbReference type="ChEBI" id="CHEBI:15378"/>
        <dbReference type="ChEBI" id="CHEBI:16217"/>
        <dbReference type="ChEBI" id="CHEBI:18391"/>
        <dbReference type="EC" id="3.1.1.17"/>
    </reaction>
</comment>
<comment type="cofactor">
    <cofactor evidence="3">
        <name>Mn(2+)</name>
        <dbReference type="ChEBI" id="CHEBI:29035"/>
    </cofactor>
</comment>
<evidence type="ECO:0000256" key="11">
    <source>
        <dbReference type="ARBA" id="ARBA00022801"/>
    </source>
</evidence>
<dbReference type="InterPro" id="IPR005511">
    <property type="entry name" value="SMP-30"/>
</dbReference>
<reference evidence="17 18" key="1">
    <citation type="submission" date="2015-04" db="EMBL/GenBank/DDBJ databases">
        <authorList>
            <person name="Syromyatnikov M.Y."/>
            <person name="Popov V.N."/>
        </authorList>
    </citation>
    <scope>NUCLEOTIDE SEQUENCE [LARGE SCALE GENOMIC DNA]</scope>
</reference>
<evidence type="ECO:0000256" key="13">
    <source>
        <dbReference type="ARBA" id="ARBA00032464"/>
    </source>
</evidence>
<dbReference type="PRINTS" id="PR01790">
    <property type="entry name" value="SMP30FAMILY"/>
</dbReference>
<evidence type="ECO:0000256" key="6">
    <source>
        <dbReference type="ARBA" id="ARBA00008853"/>
    </source>
</evidence>
<comment type="cofactor">
    <cofactor evidence="4">
        <name>Mg(2+)</name>
        <dbReference type="ChEBI" id="CHEBI:18420"/>
    </cofactor>
</comment>
<dbReference type="Gene3D" id="2.120.10.30">
    <property type="entry name" value="TolB, C-terminal domain"/>
    <property type="match status" value="1"/>
</dbReference>
<feature type="binding site" evidence="15">
    <location>
        <position position="22"/>
    </location>
    <ligand>
        <name>a divalent metal cation</name>
        <dbReference type="ChEBI" id="CHEBI:60240"/>
    </ligand>
</feature>
<dbReference type="SUPFAM" id="SSF63829">
    <property type="entry name" value="Calcium-dependent phosphotriesterase"/>
    <property type="match status" value="1"/>
</dbReference>
<evidence type="ECO:0000256" key="15">
    <source>
        <dbReference type="PIRSR" id="PIRSR605511-2"/>
    </source>
</evidence>
<comment type="cofactor">
    <cofactor evidence="2">
        <name>Ca(2+)</name>
        <dbReference type="ChEBI" id="CHEBI:29108"/>
    </cofactor>
</comment>
<evidence type="ECO:0000313" key="18">
    <source>
        <dbReference type="Proteomes" id="UP000183832"/>
    </source>
</evidence>
<evidence type="ECO:0000256" key="5">
    <source>
        <dbReference type="ARBA" id="ARBA00004496"/>
    </source>
</evidence>
<evidence type="ECO:0000259" key="16">
    <source>
        <dbReference type="Pfam" id="PF08450"/>
    </source>
</evidence>
<keyword evidence="9" id="KW-0963">Cytoplasm</keyword>
<accession>A0A1J1HV36</accession>
<evidence type="ECO:0000256" key="12">
    <source>
        <dbReference type="ARBA" id="ARBA00022837"/>
    </source>
</evidence>
<feature type="binding site" evidence="15">
    <location>
        <position position="117"/>
    </location>
    <ligand>
        <name>substrate</name>
    </ligand>
</feature>
<feature type="binding site" evidence="15">
    <location>
        <position position="169"/>
    </location>
    <ligand>
        <name>a divalent metal cation</name>
        <dbReference type="ChEBI" id="CHEBI:60240"/>
    </ligand>
</feature>
<dbReference type="Proteomes" id="UP000183832">
    <property type="component" value="Unassembled WGS sequence"/>
</dbReference>
<evidence type="ECO:0000256" key="10">
    <source>
        <dbReference type="ARBA" id="ARBA00022723"/>
    </source>
</evidence>
<comment type="cofactor">
    <cofactor evidence="15">
        <name>Zn(2+)</name>
        <dbReference type="ChEBI" id="CHEBI:29105"/>
    </cofactor>
    <text evidence="15">Binds 1 divalent metal cation per subunit.</text>
</comment>
<feature type="binding site" evidence="15">
    <location>
        <position position="115"/>
    </location>
    <ligand>
        <name>substrate</name>
    </ligand>
</feature>
<keyword evidence="18" id="KW-1185">Reference proteome</keyword>
<protein>
    <recommendedName>
        <fullName evidence="8">Regucalcin</fullName>
        <ecNumber evidence="7">3.1.1.17</ecNumber>
    </recommendedName>
    <alternativeName>
        <fullName evidence="13">Gluconolactonase</fullName>
    </alternativeName>
</protein>
<evidence type="ECO:0000313" key="17">
    <source>
        <dbReference type="EMBL" id="CRK91220.1"/>
    </source>
</evidence>
<dbReference type="Pfam" id="PF08450">
    <property type="entry name" value="SGL"/>
    <property type="match status" value="1"/>
</dbReference>
<keyword evidence="12" id="KW-0106">Calcium</keyword>
<feature type="active site" description="Proton donor/acceptor" evidence="14">
    <location>
        <position position="223"/>
    </location>
</feature>
<dbReference type="EMBL" id="CVRI01000020">
    <property type="protein sequence ID" value="CRK91220.1"/>
    <property type="molecule type" value="Genomic_DNA"/>
</dbReference>
<evidence type="ECO:0000256" key="4">
    <source>
        <dbReference type="ARBA" id="ARBA00001946"/>
    </source>
</evidence>
<dbReference type="EC" id="3.1.1.17" evidence="7"/>
<proteinExistence type="inferred from homology"/>
<comment type="similarity">
    <text evidence="6">Belongs to the SMP-30/CGR1 family.</text>
</comment>
<dbReference type="GO" id="GO:0019853">
    <property type="term" value="P:L-ascorbic acid biosynthetic process"/>
    <property type="evidence" value="ECO:0007669"/>
    <property type="project" value="TreeGrafter"/>
</dbReference>
<dbReference type="AlphaFoldDB" id="A0A1J1HV36"/>